<name>A0A8X7T4G9_9BASI</name>
<comment type="caution">
    <text evidence="2">The sequence shown here is derived from an EMBL/GenBank/DDBJ whole genome shotgun (WGS) entry which is preliminary data.</text>
</comment>
<feature type="compositionally biased region" description="Low complexity" evidence="1">
    <location>
        <begin position="1085"/>
        <end position="1099"/>
    </location>
</feature>
<dbReference type="Proteomes" id="UP000078113">
    <property type="component" value="Unassembled WGS sequence"/>
</dbReference>
<feature type="region of interest" description="Disordered" evidence="1">
    <location>
        <begin position="30"/>
        <end position="72"/>
    </location>
</feature>
<evidence type="ECO:0000313" key="3">
    <source>
        <dbReference type="Proteomes" id="UP000078113"/>
    </source>
</evidence>
<sequence>MASNAVSAAIAAASAKLELDSASAFHDTRWLNHSDAESNEGDLDDDDEEDLSGLSEVEREDDEVGTDGELKLGPRKAAATAISKITASSKKGKQQAEKVAPPIPQSRLIEEDELVLEPSDALKLKVVIEAIAPALLHFRMGSRQVPFRDVVPRDQALHSPDSIIGPPPPVDADEVAASAYYNILKQSWPTPERIERLKTVAIVQLPRDLEAEADHADGTEQDTFATLSDALEAALGTAADGMKESDAHADESREEEDFVRLRNVIFLVSSIRRQFFRLLRNPSAPAGLLQPDHLGRSLPPLRHKSFRIVSQPAAPKPDEEEAATTAVGPNSTPTSPATAPVASTAPVPISLTRADTALTSLWTETWFTEMLRGSTLALALLNEVAEKKRCDESLIARIAQASASAAQNGDSAPSRKRARLDHHSSTSQVEKGRHPPKIALHMRLGVFGDFFTNAVDMPRKFWERQQRSAAMGQFAAEGENETTDDEEGSDGPGGRTRRRSGLGRRSAAAAVAASTVAPGTDAALQSGRRGKPKGSGKGMGKGWRKGRTKAMEEIEEVNREEERRRDRWAKGDIDFGPASIVTITPYRATKTASDRIPTLGERLRANGPVADLSSLAQSKPSASQDPLTSITSPSSIPLHKRFPGRLADFLYYNQYSSFAPAFDTSRSSASGEGTAALWWAGRQNENRKKRFHEESAMGEYALSSELTRAFGGEDANMLALEPPPLPVGMEEEIGEPVRLLDDEEVAVALASVGEWAAPSGQSVALDPELLQKAYTELSGPLVDGHADRDQQMQEGEVEDDEAEDGDGVEAMEAVLRQNQYLLQALVVLQGQRLLTQVRHVDSKDQINSSRDRAPEALPVERLIARELLSSLGTLVALRPRSESTSLVPSTETLRAASASALLPTEEPAYWGTLTEAQYIQTLPLLLVDQIHREPARKGPLVLRDNMAALLADKAALGTLQHQQQQAGYPSGFPPSANVGPAGEAAHIYARRGHHEVSASPGGAYPVQQSPMVSGGTSGVSVPTASGSANAMYGASPTPSYSNAGQAHASPAQIQTGRGVFVPARPAVGGALGISPYNQAGYASPQQQRQHLLQQQQQRQSYQGAIGTASPAQGQAAHLHQSNNH</sequence>
<accession>A0A8X7T4G9</accession>
<evidence type="ECO:0000313" key="2">
    <source>
        <dbReference type="EMBL" id="KAE8268542.1"/>
    </source>
</evidence>
<gene>
    <name evidence="2" type="ORF">A4X09_0g3797</name>
</gene>
<dbReference type="AlphaFoldDB" id="A0A8X7T4G9"/>
<feature type="compositionally biased region" description="Low complexity" evidence="1">
    <location>
        <begin position="503"/>
        <end position="520"/>
    </location>
</feature>
<proteinExistence type="predicted"/>
<feature type="region of interest" description="Disordered" evidence="1">
    <location>
        <begin position="402"/>
        <end position="436"/>
    </location>
</feature>
<keyword evidence="3" id="KW-1185">Reference proteome</keyword>
<organism evidence="2 3">
    <name type="scientific">Tilletia walkeri</name>
    <dbReference type="NCBI Taxonomy" id="117179"/>
    <lineage>
        <taxon>Eukaryota</taxon>
        <taxon>Fungi</taxon>
        <taxon>Dikarya</taxon>
        <taxon>Basidiomycota</taxon>
        <taxon>Ustilaginomycotina</taxon>
        <taxon>Exobasidiomycetes</taxon>
        <taxon>Tilletiales</taxon>
        <taxon>Tilletiaceae</taxon>
        <taxon>Tilletia</taxon>
    </lineage>
</organism>
<feature type="compositionally biased region" description="Low complexity" evidence="1">
    <location>
        <begin position="323"/>
        <end position="343"/>
    </location>
</feature>
<feature type="region of interest" description="Disordered" evidence="1">
    <location>
        <begin position="466"/>
        <end position="550"/>
    </location>
</feature>
<feature type="region of interest" description="Disordered" evidence="1">
    <location>
        <begin position="780"/>
        <end position="803"/>
    </location>
</feature>
<feature type="region of interest" description="Disordered" evidence="1">
    <location>
        <begin position="311"/>
        <end position="343"/>
    </location>
</feature>
<feature type="region of interest" description="Disordered" evidence="1">
    <location>
        <begin position="1078"/>
        <end position="1124"/>
    </location>
</feature>
<feature type="compositionally biased region" description="Acidic residues" evidence="1">
    <location>
        <begin position="37"/>
        <end position="51"/>
    </location>
</feature>
<reference evidence="2" key="1">
    <citation type="submission" date="2016-04" db="EMBL/GenBank/DDBJ databases">
        <authorList>
            <person name="Nguyen H.D."/>
            <person name="Samba Siva P."/>
            <person name="Cullis J."/>
            <person name="Levesque C.A."/>
            <person name="Hambleton S."/>
        </authorList>
    </citation>
    <scope>NUCLEOTIDE SEQUENCE</scope>
    <source>
        <strain evidence="2">DAOMC 236422</strain>
    </source>
</reference>
<reference evidence="2" key="2">
    <citation type="journal article" date="2019" name="IMA Fungus">
        <title>Genome sequencing and comparison of five Tilletia species to identify candidate genes for the detection of regulated species infecting wheat.</title>
        <authorList>
            <person name="Nguyen H.D.T."/>
            <person name="Sultana T."/>
            <person name="Kesanakurti P."/>
            <person name="Hambleton S."/>
        </authorList>
    </citation>
    <scope>NUCLEOTIDE SEQUENCE</scope>
    <source>
        <strain evidence="2">DAOMC 236422</strain>
    </source>
</reference>
<dbReference type="EMBL" id="LWDG02000144">
    <property type="protein sequence ID" value="KAE8268542.1"/>
    <property type="molecule type" value="Genomic_DNA"/>
</dbReference>
<feature type="compositionally biased region" description="Acidic residues" evidence="1">
    <location>
        <begin position="478"/>
        <end position="489"/>
    </location>
</feature>
<evidence type="ECO:0000256" key="1">
    <source>
        <dbReference type="SAM" id="MobiDB-lite"/>
    </source>
</evidence>
<protein>
    <submittedName>
        <fullName evidence="2">Uncharacterized protein</fullName>
    </submittedName>
</protein>